<dbReference type="Proteomes" id="UP000092024">
    <property type="component" value="Unassembled WGS sequence"/>
</dbReference>
<organism evidence="10 11">
    <name type="scientific">Paenibacillus oryzae</name>
    <dbReference type="NCBI Taxonomy" id="1844972"/>
    <lineage>
        <taxon>Bacteria</taxon>
        <taxon>Bacillati</taxon>
        <taxon>Bacillota</taxon>
        <taxon>Bacilli</taxon>
        <taxon>Bacillales</taxon>
        <taxon>Paenibacillaceae</taxon>
        <taxon>Paenibacillus</taxon>
    </lineage>
</organism>
<dbReference type="InterPro" id="IPR004839">
    <property type="entry name" value="Aminotransferase_I/II_large"/>
</dbReference>
<protein>
    <recommendedName>
        <fullName evidence="9">HTH gntR-type domain-containing protein</fullName>
    </recommendedName>
</protein>
<evidence type="ECO:0000256" key="6">
    <source>
        <dbReference type="ARBA" id="ARBA00023125"/>
    </source>
</evidence>
<dbReference type="Pfam" id="PF00155">
    <property type="entry name" value="Aminotran_1_2"/>
    <property type="match status" value="1"/>
</dbReference>
<dbReference type="AlphaFoldDB" id="A0A1A5YCY9"/>
<evidence type="ECO:0000256" key="7">
    <source>
        <dbReference type="ARBA" id="ARBA00023163"/>
    </source>
</evidence>
<evidence type="ECO:0000256" key="5">
    <source>
        <dbReference type="ARBA" id="ARBA00023015"/>
    </source>
</evidence>
<dbReference type="InterPro" id="IPR051446">
    <property type="entry name" value="HTH_trans_reg/aminotransferase"/>
</dbReference>
<dbReference type="GO" id="GO:0008483">
    <property type="term" value="F:transaminase activity"/>
    <property type="evidence" value="ECO:0007669"/>
    <property type="project" value="UniProtKB-KW"/>
</dbReference>
<keyword evidence="3" id="KW-0032">Aminotransferase</keyword>
<dbReference type="STRING" id="1844972.A7K91_17025"/>
<dbReference type="SUPFAM" id="SSF53383">
    <property type="entry name" value="PLP-dependent transferases"/>
    <property type="match status" value="2"/>
</dbReference>
<reference evidence="10 11" key="1">
    <citation type="submission" date="2016-05" db="EMBL/GenBank/DDBJ databases">
        <title>Paenibacillus oryzae. sp. nov., isolated from the rice root.</title>
        <authorList>
            <person name="Zhang J."/>
            <person name="Zhang X."/>
        </authorList>
    </citation>
    <scope>NUCLEOTIDE SEQUENCE [LARGE SCALE GENOMIC DNA]</scope>
    <source>
        <strain evidence="10 11">1DrF-4</strain>
    </source>
</reference>
<keyword evidence="11" id="KW-1185">Reference proteome</keyword>
<accession>A0A1A5YCY9</accession>
<keyword evidence="6" id="KW-0238">DNA-binding</keyword>
<evidence type="ECO:0000256" key="2">
    <source>
        <dbReference type="ARBA" id="ARBA00005384"/>
    </source>
</evidence>
<dbReference type="InterPro" id="IPR036390">
    <property type="entry name" value="WH_DNA-bd_sf"/>
</dbReference>
<dbReference type="OrthoDB" id="9808770at2"/>
<dbReference type="GO" id="GO:0003700">
    <property type="term" value="F:DNA-binding transcription factor activity"/>
    <property type="evidence" value="ECO:0007669"/>
    <property type="project" value="InterPro"/>
</dbReference>
<evidence type="ECO:0000259" key="9">
    <source>
        <dbReference type="PROSITE" id="PS50949"/>
    </source>
</evidence>
<dbReference type="InterPro" id="IPR015421">
    <property type="entry name" value="PyrdxlP-dep_Trfase_major"/>
</dbReference>
<name>A0A1A5YCY9_9BACL</name>
<keyword evidence="5" id="KW-0805">Transcription regulation</keyword>
<feature type="domain" description="HTH gntR-type" evidence="9">
    <location>
        <begin position="14"/>
        <end position="82"/>
    </location>
</feature>
<dbReference type="PANTHER" id="PTHR46577:SF1">
    <property type="entry name" value="HTH-TYPE TRANSCRIPTIONAL REGULATORY PROTEIN GABR"/>
    <property type="match status" value="1"/>
</dbReference>
<keyword evidence="7" id="KW-0804">Transcription</keyword>
<dbReference type="InterPro" id="IPR036388">
    <property type="entry name" value="WH-like_DNA-bd_sf"/>
</dbReference>
<dbReference type="Pfam" id="PF00392">
    <property type="entry name" value="GntR"/>
    <property type="match status" value="1"/>
</dbReference>
<evidence type="ECO:0000256" key="4">
    <source>
        <dbReference type="ARBA" id="ARBA00022898"/>
    </source>
</evidence>
<dbReference type="SUPFAM" id="SSF46785">
    <property type="entry name" value="Winged helix' DNA-binding domain"/>
    <property type="match status" value="1"/>
</dbReference>
<evidence type="ECO:0000313" key="10">
    <source>
        <dbReference type="EMBL" id="OBR63463.1"/>
    </source>
</evidence>
<dbReference type="PROSITE" id="PS50949">
    <property type="entry name" value="HTH_GNTR"/>
    <property type="match status" value="1"/>
</dbReference>
<dbReference type="RefSeq" id="WP_068686289.1">
    <property type="nucleotide sequence ID" value="NZ_LYPA01000072.1"/>
</dbReference>
<dbReference type="PANTHER" id="PTHR46577">
    <property type="entry name" value="HTH-TYPE TRANSCRIPTIONAL REGULATORY PROTEIN GABR"/>
    <property type="match status" value="1"/>
</dbReference>
<dbReference type="SMART" id="SM00345">
    <property type="entry name" value="HTH_GNTR"/>
    <property type="match status" value="1"/>
</dbReference>
<dbReference type="GO" id="GO:0003677">
    <property type="term" value="F:DNA binding"/>
    <property type="evidence" value="ECO:0007669"/>
    <property type="project" value="UniProtKB-KW"/>
</dbReference>
<dbReference type="EMBL" id="LYPA01000072">
    <property type="protein sequence ID" value="OBR63463.1"/>
    <property type="molecule type" value="Genomic_DNA"/>
</dbReference>
<gene>
    <name evidence="10" type="ORF">A7K91_17025</name>
</gene>
<evidence type="ECO:0000313" key="11">
    <source>
        <dbReference type="Proteomes" id="UP000092024"/>
    </source>
</evidence>
<feature type="region of interest" description="Disordered" evidence="8">
    <location>
        <begin position="96"/>
        <end position="143"/>
    </location>
</feature>
<evidence type="ECO:0000256" key="3">
    <source>
        <dbReference type="ARBA" id="ARBA00022576"/>
    </source>
</evidence>
<keyword evidence="4" id="KW-0663">Pyridoxal phosphate</keyword>
<dbReference type="InterPro" id="IPR000524">
    <property type="entry name" value="Tscrpt_reg_HTH_GntR"/>
</dbReference>
<comment type="cofactor">
    <cofactor evidence="1">
        <name>pyridoxal 5'-phosphate</name>
        <dbReference type="ChEBI" id="CHEBI:597326"/>
    </cofactor>
</comment>
<dbReference type="GO" id="GO:0030170">
    <property type="term" value="F:pyridoxal phosphate binding"/>
    <property type="evidence" value="ECO:0007669"/>
    <property type="project" value="InterPro"/>
</dbReference>
<dbReference type="CDD" id="cd00609">
    <property type="entry name" value="AAT_like"/>
    <property type="match status" value="1"/>
</dbReference>
<dbReference type="CDD" id="cd07377">
    <property type="entry name" value="WHTH_GntR"/>
    <property type="match status" value="1"/>
</dbReference>
<comment type="similarity">
    <text evidence="2">In the C-terminal section; belongs to the class-I pyridoxal-phosphate-dependent aminotransferase family.</text>
</comment>
<dbReference type="Gene3D" id="3.40.640.10">
    <property type="entry name" value="Type I PLP-dependent aspartate aminotransferase-like (Major domain)"/>
    <property type="match status" value="2"/>
</dbReference>
<sequence length="594" mass="64953">MNYEPYLNRESTSGPLYLALYQAIAADMKKGKLRKGERMPSIRAMARHLDLSITPVESAYQQLCAEGYLIAKAKSGYIVADMPDMQMQLVDLHNATEKQSQHAHLGKATEGLSQQSPLGKATERQSQQQFVSGKAAGPHKQRPDDFTRTSVYLYDFHIAKNDFSFFPFSVWRRMLNAVMRDDGDSLLFYGDRQGEWGLRSEISSYLFRSRGVICEPEQVVIGAEQHLLLHYLTLMLNNGSRILAAENPCYPLIPQAFRSAGYTVVPLDIPGVGIANRSVAASSDEGPTEVIPCDASPASASPSDATPFNVKPTCASPGGVTPNGARAIDESPRDVIPNGAGQADASFGIAEASPLKLSADILSIAPSHQFPSGRAMSAAEKLRLLEWSASTGGCIIEDDYGGELRYRGQPIPALQGMAPDANVIYLGGMPQVLAPELCIHYMVLPKGMLPAFRKLGQQLMFEPSSPRIYQRTLEHFIREGHFERHIRRMRNVYRRKMNVLKDSLKLSFGEKCSVEPAVTGLHLVMSVTSSNCEDILTEAAKQAGVRIAPAYPYTIGRGTNGLKRELLIGFGGIPEEQIEAGALALAQALMPLLL</sequence>
<dbReference type="InterPro" id="IPR015424">
    <property type="entry name" value="PyrdxlP-dep_Trfase"/>
</dbReference>
<evidence type="ECO:0000256" key="1">
    <source>
        <dbReference type="ARBA" id="ARBA00001933"/>
    </source>
</evidence>
<comment type="caution">
    <text evidence="10">The sequence shown here is derived from an EMBL/GenBank/DDBJ whole genome shotgun (WGS) entry which is preliminary data.</text>
</comment>
<evidence type="ECO:0000256" key="8">
    <source>
        <dbReference type="SAM" id="MobiDB-lite"/>
    </source>
</evidence>
<proteinExistence type="inferred from homology"/>
<dbReference type="Gene3D" id="1.10.10.10">
    <property type="entry name" value="Winged helix-like DNA-binding domain superfamily/Winged helix DNA-binding domain"/>
    <property type="match status" value="1"/>
</dbReference>
<keyword evidence="3" id="KW-0808">Transferase</keyword>